<dbReference type="Proteomes" id="UP000008909">
    <property type="component" value="Unassembled WGS sequence"/>
</dbReference>
<reference evidence="2" key="1">
    <citation type="journal article" date="2011" name="Genome Biol.">
        <title>The draft genome of the carcinogenic human liver fluke Clonorchis sinensis.</title>
        <authorList>
            <person name="Wang X."/>
            <person name="Chen W."/>
            <person name="Huang Y."/>
            <person name="Sun J."/>
            <person name="Men J."/>
            <person name="Liu H."/>
            <person name="Luo F."/>
            <person name="Guo L."/>
            <person name="Lv X."/>
            <person name="Deng C."/>
            <person name="Zhou C."/>
            <person name="Fan Y."/>
            <person name="Li X."/>
            <person name="Huang L."/>
            <person name="Hu Y."/>
            <person name="Liang C."/>
            <person name="Hu X."/>
            <person name="Xu J."/>
            <person name="Yu X."/>
        </authorList>
    </citation>
    <scope>NUCLEOTIDE SEQUENCE [LARGE SCALE GENOMIC DNA]</scope>
    <source>
        <strain evidence="2">Henan</strain>
    </source>
</reference>
<dbReference type="EMBL" id="DF143159">
    <property type="protein sequence ID" value="GAA51483.1"/>
    <property type="molecule type" value="Genomic_DNA"/>
</dbReference>
<organism evidence="2 3">
    <name type="scientific">Clonorchis sinensis</name>
    <name type="common">Chinese liver fluke</name>
    <dbReference type="NCBI Taxonomy" id="79923"/>
    <lineage>
        <taxon>Eukaryota</taxon>
        <taxon>Metazoa</taxon>
        <taxon>Spiralia</taxon>
        <taxon>Lophotrochozoa</taxon>
        <taxon>Platyhelminthes</taxon>
        <taxon>Trematoda</taxon>
        <taxon>Digenea</taxon>
        <taxon>Opisthorchiida</taxon>
        <taxon>Opisthorchiata</taxon>
        <taxon>Opisthorchiidae</taxon>
        <taxon>Clonorchis</taxon>
    </lineage>
</organism>
<evidence type="ECO:0000313" key="3">
    <source>
        <dbReference type="Proteomes" id="UP000008909"/>
    </source>
</evidence>
<evidence type="ECO:0000256" key="1">
    <source>
        <dbReference type="SAM" id="MobiDB-lite"/>
    </source>
</evidence>
<gene>
    <name evidence="2" type="ORF">CLF_106238</name>
</gene>
<proteinExistence type="predicted"/>
<sequence length="820" mass="93274">MKYGTLSREVGQFVVDGLVEVPIARVVYIYCRKVSTGFVEQELEMQTSYSCDCRELLERNGCAENVAYQMTMTRASLVQRHLGPRPFWLRRCERLRPLTHGIHRPVSSRRHESLSINVFLNRCFIHQRELSDCSQPLAFAFKPQQSAFDDTYKQPNCVEDKWQLLECRIATNVIRRTVSDSVSAATYEKPDNKEFVDTFWFLKTSRSTHYPVNVVQIRLRSKLSYFSYVINIDNMTSVFNTDASLPHNHDLFENLVVKKRIKNKFNFGLSESMKLMEKNRIASKQNESPSPKGLLTTSTQKCPSYFVAPKADRNRASESEALSCTASSEDNQVDQTNPMVLQYTVWRLLDLRSPSYSLPAGMNFSAATSPGDLNDIHWSLGRIRDVGQTVLNADILSHFAMILATVDQMAVNCAPTMSPQLGTKRLQVSCQARRTDQLPSDQSPVNTPELPIFRHISHRGSENTEEGHETHLRGQVSSRSEPSKLAFTSKRPPKMHKTKKATDSVWNTQKFWHMDTRRGRKFLEVWYSTADSINRCIELDPIYAPLRAKDRHLDRKAQEEQNIGFTNKETKNSLESDHPVLGMTKDRGHSSIGQSTSAGDVKFKGHVGIGESGHRTTEQRMEPTDLKTDRGRRSAPALERVSSQMQQVRESADITKSMGKLLCKLNGFQSVRSRKDVFQLQTTARCAQGPDCHISVRCSTVTIPIIIIDSMTPVFNTDASLPYNHALFESLIVKKKNKDGRRRDLVLAYYNQSESHVNRFRNNPHTIDQLRFAFARKIQLATPVLTLQIQLSGKSPNSSKPCYFCLCCSKFLNCSSQICR</sequence>
<feature type="compositionally biased region" description="Basic and acidic residues" evidence="1">
    <location>
        <begin position="568"/>
        <end position="589"/>
    </location>
</feature>
<feature type="region of interest" description="Disordered" evidence="1">
    <location>
        <begin position="553"/>
        <end position="647"/>
    </location>
</feature>
<keyword evidence="3" id="KW-1185">Reference proteome</keyword>
<feature type="region of interest" description="Disordered" evidence="1">
    <location>
        <begin position="460"/>
        <end position="502"/>
    </location>
</feature>
<accession>G7YEV0</accession>
<name>G7YEV0_CLOSI</name>
<dbReference type="AlphaFoldDB" id="G7YEV0"/>
<feature type="compositionally biased region" description="Basic and acidic residues" evidence="1">
    <location>
        <begin position="460"/>
        <end position="472"/>
    </location>
</feature>
<reference key="2">
    <citation type="submission" date="2011-10" db="EMBL/GenBank/DDBJ databases">
        <title>The genome and transcriptome sequence of Clonorchis sinensis provide insights into the carcinogenic liver fluke.</title>
        <authorList>
            <person name="Wang X."/>
            <person name="Huang Y."/>
            <person name="Chen W."/>
            <person name="Liu H."/>
            <person name="Guo L."/>
            <person name="Chen Y."/>
            <person name="Luo F."/>
            <person name="Zhou W."/>
            <person name="Sun J."/>
            <person name="Mao Q."/>
            <person name="Liang P."/>
            <person name="Zhou C."/>
            <person name="Tian Y."/>
            <person name="Men J."/>
            <person name="Lv X."/>
            <person name="Huang L."/>
            <person name="Zhou J."/>
            <person name="Hu Y."/>
            <person name="Li R."/>
            <person name="Zhang F."/>
            <person name="Lei H."/>
            <person name="Li X."/>
            <person name="Hu X."/>
            <person name="Liang C."/>
            <person name="Xu J."/>
            <person name="Wu Z."/>
            <person name="Yu X."/>
        </authorList>
    </citation>
    <scope>NUCLEOTIDE SEQUENCE</scope>
    <source>
        <strain>Henan</strain>
    </source>
</reference>
<evidence type="ECO:0000313" key="2">
    <source>
        <dbReference type="EMBL" id="GAA51483.1"/>
    </source>
</evidence>
<protein>
    <submittedName>
        <fullName evidence="2">Uncharacterized protein</fullName>
    </submittedName>
</protein>
<feature type="compositionally biased region" description="Basic and acidic residues" evidence="1">
    <location>
        <begin position="612"/>
        <end position="632"/>
    </location>
</feature>